<dbReference type="Proteomes" id="UP001206925">
    <property type="component" value="Unassembled WGS sequence"/>
</dbReference>
<dbReference type="AlphaFoldDB" id="A0AAD5GFS7"/>
<evidence type="ECO:0000313" key="3">
    <source>
        <dbReference type="Proteomes" id="UP001206925"/>
    </source>
</evidence>
<protein>
    <submittedName>
        <fullName evidence="2">Uncharacterized protein</fullName>
    </submittedName>
</protein>
<accession>A0AAD5GFS7</accession>
<organism evidence="2 3">
    <name type="scientific">Ambrosia artemisiifolia</name>
    <name type="common">Common ragweed</name>
    <dbReference type="NCBI Taxonomy" id="4212"/>
    <lineage>
        <taxon>Eukaryota</taxon>
        <taxon>Viridiplantae</taxon>
        <taxon>Streptophyta</taxon>
        <taxon>Embryophyta</taxon>
        <taxon>Tracheophyta</taxon>
        <taxon>Spermatophyta</taxon>
        <taxon>Magnoliopsida</taxon>
        <taxon>eudicotyledons</taxon>
        <taxon>Gunneridae</taxon>
        <taxon>Pentapetalae</taxon>
        <taxon>asterids</taxon>
        <taxon>campanulids</taxon>
        <taxon>Asterales</taxon>
        <taxon>Asteraceae</taxon>
        <taxon>Asteroideae</taxon>
        <taxon>Heliantheae alliance</taxon>
        <taxon>Heliantheae</taxon>
        <taxon>Ambrosia</taxon>
    </lineage>
</organism>
<comment type="caution">
    <text evidence="2">The sequence shown here is derived from an EMBL/GenBank/DDBJ whole genome shotgun (WGS) entry which is preliminary data.</text>
</comment>
<proteinExistence type="predicted"/>
<sequence length="336" mass="36870">MRKGSTGFKDGTRQSGGGSFVISHKPSKKLKRLSAVAGLDNNYKPTCTKRVKLRKKLSDNGHMVNLESVPRKSRSVMNKRFADLSSPSRTSAISRNEMPSTDGNKKVKLDPDEEQSVMENEEAAIAGLLALSGNDRTNEIKLDNKISEAAGSKAEDLVQECAQIHDLNESSNSLDVTKDCKDVTVGNESRKRCASHVYICQVIKNLKMTKGKMVISCEEAKGVTAPKVVMNVNSGINLNEAIPFSNNTIEGQPSGCGVQSYFGNPYCDPSQWSRPMFPNQQMWMNPFMYKPLQSGSYVQASLHNVLGSKHNSSLGYDESAMFRVDSSPLTLKLALH</sequence>
<dbReference type="PANTHER" id="PTHR34792">
    <property type="entry name" value="OS02G0121500 PROTEIN"/>
    <property type="match status" value="1"/>
</dbReference>
<dbReference type="InterPro" id="IPR040305">
    <property type="entry name" value="At1g75730-like"/>
</dbReference>
<keyword evidence="3" id="KW-1185">Reference proteome</keyword>
<dbReference type="EMBL" id="JAMZMK010008344">
    <property type="protein sequence ID" value="KAI7740817.1"/>
    <property type="molecule type" value="Genomic_DNA"/>
</dbReference>
<feature type="region of interest" description="Disordered" evidence="1">
    <location>
        <begin position="82"/>
        <end position="108"/>
    </location>
</feature>
<reference evidence="2" key="1">
    <citation type="submission" date="2022-06" db="EMBL/GenBank/DDBJ databases">
        <title>Uncovering the hologenomic basis of an extraordinary plant invasion.</title>
        <authorList>
            <person name="Bieker V.C."/>
            <person name="Martin M.D."/>
            <person name="Gilbert T."/>
            <person name="Hodgins K."/>
            <person name="Battlay P."/>
            <person name="Petersen B."/>
            <person name="Wilson J."/>
        </authorList>
    </citation>
    <scope>NUCLEOTIDE SEQUENCE</scope>
    <source>
        <strain evidence="2">AA19_3_7</strain>
        <tissue evidence="2">Leaf</tissue>
    </source>
</reference>
<feature type="region of interest" description="Disordered" evidence="1">
    <location>
        <begin position="1"/>
        <end position="27"/>
    </location>
</feature>
<evidence type="ECO:0000313" key="2">
    <source>
        <dbReference type="EMBL" id="KAI7740817.1"/>
    </source>
</evidence>
<gene>
    <name evidence="2" type="ORF">M8C21_032961</name>
</gene>
<evidence type="ECO:0000256" key="1">
    <source>
        <dbReference type="SAM" id="MobiDB-lite"/>
    </source>
</evidence>
<name>A0AAD5GFS7_AMBAR</name>
<feature type="compositionally biased region" description="Polar residues" evidence="1">
    <location>
        <begin position="85"/>
        <end position="102"/>
    </location>
</feature>
<dbReference type="PANTHER" id="PTHR34792:SF1">
    <property type="entry name" value="OS02G0121500 PROTEIN"/>
    <property type="match status" value="1"/>
</dbReference>